<feature type="chain" id="PRO_5029781879" description="TPM domain-containing protein" evidence="2">
    <location>
        <begin position="21"/>
        <end position="198"/>
    </location>
</feature>
<dbReference type="RefSeq" id="WP_025802800.1">
    <property type="nucleotide sequence ID" value="NZ_CP053842.1"/>
</dbReference>
<sequence>MKKFFIGTLLSAFFASSLFAKSVIIENDSILTQNTMSHMQIIGDELKEKTGVFLGVVAIKSLNGKSLKDKAIEISSNLEAPYAFVILSSGDQKVEIFMSENLFDKEEVLSPSPRKGTIIPLLVSAKKGNDPINPALMNGYADMAEKIALSKGVELENAVGNTNKIVLNLIRFFVYGSIILVILNSLYYRLKRKRDAKE</sequence>
<accession>A0A7M1LDE7</accession>
<keyword evidence="4" id="KW-1185">Reference proteome</keyword>
<dbReference type="EMBL" id="CP063078">
    <property type="protein sequence ID" value="QOQ86582.1"/>
    <property type="molecule type" value="Genomic_DNA"/>
</dbReference>
<reference evidence="3 4" key="1">
    <citation type="submission" date="2020-10" db="EMBL/GenBank/DDBJ databases">
        <title>Campylobacter and Helicobacter PacBio genomes.</title>
        <authorList>
            <person name="Lane C."/>
        </authorList>
    </citation>
    <scope>NUCLEOTIDE SEQUENCE [LARGE SCALE GENOMIC DNA]</scope>
    <source>
        <strain evidence="3 4">2016D-0077</strain>
    </source>
</reference>
<keyword evidence="1" id="KW-1133">Transmembrane helix</keyword>
<feature type="signal peptide" evidence="2">
    <location>
        <begin position="1"/>
        <end position="20"/>
    </location>
</feature>
<dbReference type="AlphaFoldDB" id="A0A7M1LDE7"/>
<evidence type="ECO:0008006" key="5">
    <source>
        <dbReference type="Google" id="ProtNLM"/>
    </source>
</evidence>
<protein>
    <recommendedName>
        <fullName evidence="5">TPM domain-containing protein</fullName>
    </recommendedName>
</protein>
<name>A0A7M1LDE7_9BACT</name>
<proteinExistence type="predicted"/>
<evidence type="ECO:0000313" key="4">
    <source>
        <dbReference type="Proteomes" id="UP000594749"/>
    </source>
</evidence>
<keyword evidence="1" id="KW-0812">Transmembrane</keyword>
<evidence type="ECO:0000256" key="2">
    <source>
        <dbReference type="SAM" id="SignalP"/>
    </source>
</evidence>
<organism evidence="3 4">
    <name type="scientific">Campylobacter corcagiensis</name>
    <dbReference type="NCBI Taxonomy" id="1448857"/>
    <lineage>
        <taxon>Bacteria</taxon>
        <taxon>Pseudomonadati</taxon>
        <taxon>Campylobacterota</taxon>
        <taxon>Epsilonproteobacteria</taxon>
        <taxon>Campylobacterales</taxon>
        <taxon>Campylobacteraceae</taxon>
        <taxon>Campylobacter</taxon>
    </lineage>
</organism>
<evidence type="ECO:0000313" key="3">
    <source>
        <dbReference type="EMBL" id="QOQ86582.1"/>
    </source>
</evidence>
<keyword evidence="1" id="KW-0472">Membrane</keyword>
<gene>
    <name evidence="3" type="ORF">IMC76_04945</name>
</gene>
<keyword evidence="2" id="KW-0732">Signal</keyword>
<feature type="transmembrane region" description="Helical" evidence="1">
    <location>
        <begin position="172"/>
        <end position="190"/>
    </location>
</feature>
<dbReference type="Proteomes" id="UP000594749">
    <property type="component" value="Chromosome"/>
</dbReference>
<dbReference type="OrthoDB" id="5362685at2"/>
<evidence type="ECO:0000256" key="1">
    <source>
        <dbReference type="SAM" id="Phobius"/>
    </source>
</evidence>